<dbReference type="OrthoDB" id="1909651at2"/>
<dbReference type="AlphaFoldDB" id="A0A401UL87"/>
<reference evidence="1 2" key="1">
    <citation type="submission" date="2018-11" db="EMBL/GenBank/DDBJ databases">
        <title>Genome sequencing and assembly of Clostridium tagluense strain A121.</title>
        <authorList>
            <person name="Murakami T."/>
            <person name="Segawa T."/>
            <person name="Shcherbakova V.A."/>
            <person name="Mori H."/>
            <person name="Yoshimura Y."/>
        </authorList>
    </citation>
    <scope>NUCLEOTIDE SEQUENCE [LARGE SCALE GENOMIC DNA]</scope>
    <source>
        <strain evidence="1 2">A121</strain>
    </source>
</reference>
<proteinExistence type="predicted"/>
<evidence type="ECO:0000313" key="2">
    <source>
        <dbReference type="Proteomes" id="UP000287872"/>
    </source>
</evidence>
<dbReference type="Proteomes" id="UP000287872">
    <property type="component" value="Unassembled WGS sequence"/>
</dbReference>
<evidence type="ECO:0000313" key="1">
    <source>
        <dbReference type="EMBL" id="GCD10265.1"/>
    </source>
</evidence>
<organism evidence="1 2">
    <name type="scientific">Clostridium tagluense</name>
    <dbReference type="NCBI Taxonomy" id="360422"/>
    <lineage>
        <taxon>Bacteria</taxon>
        <taxon>Bacillati</taxon>
        <taxon>Bacillota</taxon>
        <taxon>Clostridia</taxon>
        <taxon>Eubacteriales</taxon>
        <taxon>Clostridiaceae</taxon>
        <taxon>Clostridium</taxon>
    </lineage>
</organism>
<name>A0A401UL87_9CLOT</name>
<sequence length="123" mass="13854">MSRDEKDYKPNCSNNNNQCDCDLCHTVNVDPIDMEKHGAKLLTVRIQVNNVCFGKQVCVACIIYNNCHKILAFRGFCTTLCKDDGCNACGTIRRKLVFVLPADIEDPEELDVRSAANYIYPCD</sequence>
<dbReference type="EMBL" id="BHYK01000009">
    <property type="protein sequence ID" value="GCD10265.1"/>
    <property type="molecule type" value="Genomic_DNA"/>
</dbReference>
<dbReference type="RefSeq" id="WP_125000579.1">
    <property type="nucleotide sequence ID" value="NZ_BHYK01000009.1"/>
</dbReference>
<keyword evidence="2" id="KW-1185">Reference proteome</keyword>
<gene>
    <name evidence="1" type="ORF">Ctaglu_18880</name>
</gene>
<comment type="caution">
    <text evidence="1">The sequence shown here is derived from an EMBL/GenBank/DDBJ whole genome shotgun (WGS) entry which is preliminary data.</text>
</comment>
<accession>A0A401UL87</accession>
<protein>
    <submittedName>
        <fullName evidence="1">Uncharacterized protein</fullName>
    </submittedName>
</protein>